<dbReference type="Gene3D" id="3.90.550.10">
    <property type="entry name" value="Spore Coat Polysaccharide Biosynthesis Protein SpsA, Chain A"/>
    <property type="match status" value="1"/>
</dbReference>
<feature type="domain" description="MobA-like NTP transferase" evidence="1">
    <location>
        <begin position="7"/>
        <end position="166"/>
    </location>
</feature>
<dbReference type="RefSeq" id="WP_073098886.1">
    <property type="nucleotide sequence ID" value="NZ_QOVL01000007.1"/>
</dbReference>
<dbReference type="SUPFAM" id="SSF53448">
    <property type="entry name" value="Nucleotide-diphospho-sugar transferases"/>
    <property type="match status" value="1"/>
</dbReference>
<dbReference type="PANTHER" id="PTHR43777">
    <property type="entry name" value="MOLYBDENUM COFACTOR CYTIDYLYLTRANSFERASE"/>
    <property type="match status" value="1"/>
</dbReference>
<keyword evidence="2" id="KW-0548">Nucleotidyltransferase</keyword>
<comment type="caution">
    <text evidence="2">The sequence shown here is derived from an EMBL/GenBank/DDBJ whole genome shotgun (WGS) entry which is preliminary data.</text>
</comment>
<evidence type="ECO:0000313" key="3">
    <source>
        <dbReference type="Proteomes" id="UP000290608"/>
    </source>
</evidence>
<dbReference type="InterPro" id="IPR029044">
    <property type="entry name" value="Nucleotide-diphossugar_trans"/>
</dbReference>
<dbReference type="Pfam" id="PF12804">
    <property type="entry name" value="NTP_transf_3"/>
    <property type="match status" value="1"/>
</dbReference>
<gene>
    <name evidence="2" type="ORF">DSL99_1867</name>
</gene>
<proteinExistence type="predicted"/>
<evidence type="ECO:0000259" key="1">
    <source>
        <dbReference type="Pfam" id="PF12804"/>
    </source>
</evidence>
<dbReference type="CDD" id="cd04182">
    <property type="entry name" value="GT_2_like_f"/>
    <property type="match status" value="1"/>
</dbReference>
<keyword evidence="2" id="KW-0808">Transferase</keyword>
<name>A0A4Q0PME9_9FLAO</name>
<accession>A0A4Q0PME9</accession>
<sequence>MTKTAILILAAGNSTRMGEIKQLLPYGNSTLLQHAIRHAKNSIAEQVFCVLGARSTRIQKSITEAIVFIQNKNWQDGLSSSIACGVENIQLMDFDSILVMLADQPKTDTAYLNLLIETSVKHTNKCVASDYGTKNGVPAVFPKAYFKELINLKGDRGAKILLNATDETVIALDAQDKLQDIDTPEDYARLLKK</sequence>
<dbReference type="EMBL" id="QOVL01000007">
    <property type="protein sequence ID" value="RXG30824.1"/>
    <property type="molecule type" value="Genomic_DNA"/>
</dbReference>
<evidence type="ECO:0000313" key="2">
    <source>
        <dbReference type="EMBL" id="RXG30824.1"/>
    </source>
</evidence>
<dbReference type="AlphaFoldDB" id="A0A4Q0PME9"/>
<dbReference type="Proteomes" id="UP000290608">
    <property type="component" value="Unassembled WGS sequence"/>
</dbReference>
<dbReference type="GO" id="GO:0016779">
    <property type="term" value="F:nucleotidyltransferase activity"/>
    <property type="evidence" value="ECO:0007669"/>
    <property type="project" value="UniProtKB-KW"/>
</dbReference>
<protein>
    <submittedName>
        <fullName evidence="2">Molybdenum cofactor cytidylyltransferase</fullName>
    </submittedName>
</protein>
<organism evidence="2 3">
    <name type="scientific">Leeuwenhoekiella marinoflava</name>
    <dbReference type="NCBI Taxonomy" id="988"/>
    <lineage>
        <taxon>Bacteria</taxon>
        <taxon>Pseudomonadati</taxon>
        <taxon>Bacteroidota</taxon>
        <taxon>Flavobacteriia</taxon>
        <taxon>Flavobacteriales</taxon>
        <taxon>Flavobacteriaceae</taxon>
        <taxon>Leeuwenhoekiella</taxon>
    </lineage>
</organism>
<reference evidence="2 3" key="1">
    <citation type="submission" date="2018-07" db="EMBL/GenBank/DDBJ databases">
        <title>Leeuwenhoekiella genomics.</title>
        <authorList>
            <person name="Tahon G."/>
            <person name="Willems A."/>
        </authorList>
    </citation>
    <scope>NUCLEOTIDE SEQUENCE [LARGE SCALE GENOMIC DNA]</scope>
    <source>
        <strain evidence="2 3">LMG 1345</strain>
    </source>
</reference>
<dbReference type="STRING" id="1122159.SAMN02745246_01790"/>
<dbReference type="PANTHER" id="PTHR43777:SF1">
    <property type="entry name" value="MOLYBDENUM COFACTOR CYTIDYLYLTRANSFERASE"/>
    <property type="match status" value="1"/>
</dbReference>
<dbReference type="InterPro" id="IPR025877">
    <property type="entry name" value="MobA-like_NTP_Trfase"/>
</dbReference>